<gene>
    <name evidence="1" type="ORF">VM57_08385</name>
</gene>
<evidence type="ECO:0000313" key="1">
    <source>
        <dbReference type="EMBL" id="KKD57370.1"/>
    </source>
</evidence>
<dbReference type="AlphaFoldDB" id="A0A0F5ZQV5"/>
<reference evidence="1 2" key="1">
    <citation type="submission" date="2015-03" db="EMBL/GenBank/DDBJ databases">
        <title>Draft genome of Stenotrophomonas maltophila isolated from urine specimen.</title>
        <authorList>
            <person name="Murugan N."/>
            <person name="Malathi J."/>
            <person name="Umashankar V."/>
            <person name="Madhavan H."/>
        </authorList>
    </citation>
    <scope>NUCLEOTIDE SEQUENCE [LARGE SCALE GENOMIC DNA]</scope>
    <source>
        <strain evidence="1 2">JMNMN1</strain>
    </source>
</reference>
<sequence length="59" mass="6394">MRMGMILGEACIVPRQLHALVESSVLDCFQRQSSNLDSTKQQAIKNAGSFASGVLATKR</sequence>
<accession>A0A0F5ZQV5</accession>
<proteinExistence type="predicted"/>
<name>A0A0F5ZQV5_STEMA</name>
<protein>
    <submittedName>
        <fullName evidence="1">Uncharacterized protein</fullName>
    </submittedName>
</protein>
<comment type="caution">
    <text evidence="1">The sequence shown here is derived from an EMBL/GenBank/DDBJ whole genome shotgun (WGS) entry which is preliminary data.</text>
</comment>
<dbReference type="EMBL" id="JZRZ01000016">
    <property type="protein sequence ID" value="KKD57370.1"/>
    <property type="molecule type" value="Genomic_DNA"/>
</dbReference>
<dbReference type="Proteomes" id="UP000243478">
    <property type="component" value="Unassembled WGS sequence"/>
</dbReference>
<organism evidence="1 2">
    <name type="scientific">Stenotrophomonas maltophilia</name>
    <name type="common">Pseudomonas maltophilia</name>
    <name type="synonym">Xanthomonas maltophilia</name>
    <dbReference type="NCBI Taxonomy" id="40324"/>
    <lineage>
        <taxon>Bacteria</taxon>
        <taxon>Pseudomonadati</taxon>
        <taxon>Pseudomonadota</taxon>
        <taxon>Gammaproteobacteria</taxon>
        <taxon>Lysobacterales</taxon>
        <taxon>Lysobacteraceae</taxon>
        <taxon>Stenotrophomonas</taxon>
        <taxon>Stenotrophomonas maltophilia group</taxon>
    </lineage>
</organism>
<evidence type="ECO:0000313" key="2">
    <source>
        <dbReference type="Proteomes" id="UP000243478"/>
    </source>
</evidence>